<evidence type="ECO:0000256" key="3">
    <source>
        <dbReference type="ARBA" id="ARBA00022475"/>
    </source>
</evidence>
<keyword evidence="8 9" id="KW-0472">Membrane</keyword>
<evidence type="ECO:0000256" key="8">
    <source>
        <dbReference type="ARBA" id="ARBA00023136"/>
    </source>
</evidence>
<dbReference type="EC" id="3.1.3.7" evidence="9"/>
<feature type="binding site" evidence="9 10">
    <location>
        <position position="90"/>
    </location>
    <ligand>
        <name>Mg(2+)</name>
        <dbReference type="ChEBI" id="CHEBI:18420"/>
        <label>2</label>
    </ligand>
</feature>
<feature type="binding site" evidence="10">
    <location>
        <position position="92"/>
    </location>
    <ligand>
        <name>Mg(2+)</name>
        <dbReference type="ChEBI" id="CHEBI:18420"/>
        <label>1</label>
        <note>catalytic</note>
    </ligand>
</feature>
<evidence type="ECO:0000256" key="4">
    <source>
        <dbReference type="ARBA" id="ARBA00022519"/>
    </source>
</evidence>
<dbReference type="GO" id="GO:0005886">
    <property type="term" value="C:plasma membrane"/>
    <property type="evidence" value="ECO:0007669"/>
    <property type="project" value="UniProtKB-SubCell"/>
</dbReference>
<dbReference type="GO" id="GO:0046854">
    <property type="term" value="P:phosphatidylinositol phosphate biosynthetic process"/>
    <property type="evidence" value="ECO:0007669"/>
    <property type="project" value="InterPro"/>
</dbReference>
<name>A0A6J4UVE6_9DEIN</name>
<feature type="binding site" evidence="9">
    <location>
        <position position="70"/>
    </location>
    <ligand>
        <name>Mg(2+)</name>
        <dbReference type="ChEBI" id="CHEBI:18420"/>
        <label>1</label>
    </ligand>
</feature>
<feature type="binding site" evidence="9">
    <location>
        <position position="90"/>
    </location>
    <ligand>
        <name>Mg(2+)</name>
        <dbReference type="ChEBI" id="CHEBI:18420"/>
        <label>1</label>
    </ligand>
</feature>
<proteinExistence type="inferred from homology"/>
<feature type="binding site" evidence="9 10">
    <location>
        <position position="93"/>
    </location>
    <ligand>
        <name>Mg(2+)</name>
        <dbReference type="ChEBI" id="CHEBI:18420"/>
        <label>2</label>
    </ligand>
</feature>
<feature type="binding site" evidence="9">
    <location>
        <position position="215"/>
    </location>
    <ligand>
        <name>substrate</name>
    </ligand>
</feature>
<dbReference type="GO" id="GO:0050427">
    <property type="term" value="P:3'-phosphoadenosine 5'-phosphosulfate metabolic process"/>
    <property type="evidence" value="ECO:0007669"/>
    <property type="project" value="TreeGrafter"/>
</dbReference>
<dbReference type="PANTHER" id="PTHR43028">
    <property type="entry name" value="3'(2'),5'-BISPHOSPHATE NUCLEOTIDASE 1"/>
    <property type="match status" value="1"/>
</dbReference>
<dbReference type="SUPFAM" id="SSF56655">
    <property type="entry name" value="Carbohydrate phosphatase"/>
    <property type="match status" value="1"/>
</dbReference>
<dbReference type="InterPro" id="IPR006240">
    <property type="entry name" value="CysQ"/>
</dbReference>
<evidence type="ECO:0000256" key="2">
    <source>
        <dbReference type="ARBA" id="ARBA00005289"/>
    </source>
</evidence>
<dbReference type="AlphaFoldDB" id="A0A6J4UVE6"/>
<gene>
    <name evidence="9" type="primary">cysQ</name>
    <name evidence="11" type="ORF">AVDCRST_MAG86-622</name>
</gene>
<feature type="binding site" evidence="10">
    <location>
        <position position="70"/>
    </location>
    <ligand>
        <name>Mg(2+)</name>
        <dbReference type="ChEBI" id="CHEBI:18420"/>
        <label>1</label>
        <note>catalytic</note>
    </ligand>
</feature>
<evidence type="ECO:0000313" key="11">
    <source>
        <dbReference type="EMBL" id="CAA9561009.1"/>
    </source>
</evidence>
<dbReference type="NCBIfam" id="TIGR01331">
    <property type="entry name" value="bisphos_cysQ"/>
    <property type="match status" value="1"/>
</dbReference>
<dbReference type="Gene3D" id="3.40.190.80">
    <property type="match status" value="1"/>
</dbReference>
<dbReference type="InterPro" id="IPR020550">
    <property type="entry name" value="Inositol_monophosphatase_CS"/>
</dbReference>
<comment type="cofactor">
    <cofactor evidence="9 10">
        <name>Mg(2+)</name>
        <dbReference type="ChEBI" id="CHEBI:18420"/>
    </cofactor>
</comment>
<reference evidence="11" key="1">
    <citation type="submission" date="2020-02" db="EMBL/GenBank/DDBJ databases">
        <authorList>
            <person name="Meier V. D."/>
        </authorList>
    </citation>
    <scope>NUCLEOTIDE SEQUENCE</scope>
    <source>
        <strain evidence="11">AVDCRST_MAG86</strain>
    </source>
</reference>
<evidence type="ECO:0000256" key="1">
    <source>
        <dbReference type="ARBA" id="ARBA00001625"/>
    </source>
</evidence>
<comment type="similarity">
    <text evidence="2 9">Belongs to the inositol monophosphatase superfamily. CysQ family.</text>
</comment>
<evidence type="ECO:0000256" key="5">
    <source>
        <dbReference type="ARBA" id="ARBA00022723"/>
    </source>
</evidence>
<feature type="binding site" evidence="9">
    <location>
        <begin position="92"/>
        <end position="95"/>
    </location>
    <ligand>
        <name>substrate</name>
    </ligand>
</feature>
<dbReference type="PANTHER" id="PTHR43028:SF5">
    <property type="entry name" value="3'(2'),5'-BISPHOSPHATE NUCLEOTIDASE 1"/>
    <property type="match status" value="1"/>
</dbReference>
<keyword evidence="6 9" id="KW-0378">Hydrolase</keyword>
<comment type="catalytic activity">
    <reaction evidence="1 9">
        <text>adenosine 3',5'-bisphosphate + H2O = AMP + phosphate</text>
        <dbReference type="Rhea" id="RHEA:10040"/>
        <dbReference type="ChEBI" id="CHEBI:15377"/>
        <dbReference type="ChEBI" id="CHEBI:43474"/>
        <dbReference type="ChEBI" id="CHEBI:58343"/>
        <dbReference type="ChEBI" id="CHEBI:456215"/>
        <dbReference type="EC" id="3.1.3.7"/>
    </reaction>
</comment>
<dbReference type="HAMAP" id="MF_02095">
    <property type="entry name" value="CysQ"/>
    <property type="match status" value="1"/>
</dbReference>
<dbReference type="PRINTS" id="PR00377">
    <property type="entry name" value="IMPHPHTASES"/>
</dbReference>
<dbReference type="GO" id="GO:0008441">
    <property type="term" value="F:3'(2'),5'-bisphosphate nucleotidase activity"/>
    <property type="evidence" value="ECO:0007669"/>
    <property type="project" value="UniProtKB-UniRule"/>
</dbReference>
<dbReference type="InterPro" id="IPR020583">
    <property type="entry name" value="Inositol_monoP_metal-BS"/>
</dbReference>
<dbReference type="GO" id="GO:0000287">
    <property type="term" value="F:magnesium ion binding"/>
    <property type="evidence" value="ECO:0007669"/>
    <property type="project" value="UniProtKB-UniRule"/>
</dbReference>
<keyword evidence="4" id="KW-0997">Cell inner membrane</keyword>
<evidence type="ECO:0000256" key="7">
    <source>
        <dbReference type="ARBA" id="ARBA00022842"/>
    </source>
</evidence>
<evidence type="ECO:0000256" key="10">
    <source>
        <dbReference type="PIRSR" id="PIRSR600760-2"/>
    </source>
</evidence>
<feature type="binding site" evidence="9">
    <location>
        <position position="70"/>
    </location>
    <ligand>
        <name>substrate</name>
    </ligand>
</feature>
<organism evidence="11">
    <name type="scientific">uncultured Truepera sp</name>
    <dbReference type="NCBI Taxonomy" id="543023"/>
    <lineage>
        <taxon>Bacteria</taxon>
        <taxon>Thermotogati</taxon>
        <taxon>Deinococcota</taxon>
        <taxon>Deinococci</taxon>
        <taxon>Trueperales</taxon>
        <taxon>Trueperaceae</taxon>
        <taxon>Truepera</taxon>
        <taxon>environmental samples</taxon>
    </lineage>
</organism>
<keyword evidence="3 9" id="KW-1003">Cell membrane</keyword>
<dbReference type="PROSITE" id="PS00630">
    <property type="entry name" value="IMP_2"/>
    <property type="match status" value="1"/>
</dbReference>
<dbReference type="GO" id="GO:0000103">
    <property type="term" value="P:sulfate assimilation"/>
    <property type="evidence" value="ECO:0007669"/>
    <property type="project" value="TreeGrafter"/>
</dbReference>
<evidence type="ECO:0000256" key="9">
    <source>
        <dbReference type="HAMAP-Rule" id="MF_02095"/>
    </source>
</evidence>
<feature type="binding site" evidence="9">
    <location>
        <position position="92"/>
    </location>
    <ligand>
        <name>Mg(2+)</name>
        <dbReference type="ChEBI" id="CHEBI:18420"/>
        <label>1</label>
    </ligand>
</feature>
<protein>
    <recommendedName>
        <fullName evidence="9">3'(2'),5'-bisphosphate nucleotidase CysQ</fullName>
        <ecNumber evidence="9">3.1.3.7</ecNumber>
    </recommendedName>
    <alternativeName>
        <fullName evidence="9">3'(2'),5-bisphosphonucleoside 3'(2')-phosphohydrolase</fullName>
    </alternativeName>
    <alternativeName>
        <fullName evidence="9">3'-phosphoadenosine 5'-phosphate phosphatase</fullName>
        <shortName evidence="9">PAP phosphatase</shortName>
    </alternativeName>
</protein>
<dbReference type="FunFam" id="3.30.540.10:FF:000007">
    <property type="entry name" value="3'(2'),5'-bisphosphate nucleotidase CysQ"/>
    <property type="match status" value="1"/>
</dbReference>
<dbReference type="InterPro" id="IPR000760">
    <property type="entry name" value="Inositol_monophosphatase-like"/>
</dbReference>
<dbReference type="Gene3D" id="3.30.540.10">
    <property type="entry name" value="Fructose-1,6-Bisphosphatase, subunit A, domain 1"/>
    <property type="match status" value="1"/>
</dbReference>
<comment type="subcellular location">
    <subcellularLocation>
        <location evidence="9">Cell membrane</location>
        <topology evidence="9">Peripheral membrane protein</topology>
        <orientation evidence="9">Cytoplasmic side</orientation>
    </subcellularLocation>
</comment>
<dbReference type="CDD" id="cd01638">
    <property type="entry name" value="CysQ"/>
    <property type="match status" value="1"/>
</dbReference>
<dbReference type="EMBL" id="CADCWP010000042">
    <property type="protein sequence ID" value="CAA9561009.1"/>
    <property type="molecule type" value="Genomic_DNA"/>
</dbReference>
<keyword evidence="7 9" id="KW-0460">Magnesium</keyword>
<feature type="binding site" evidence="9">
    <location>
        <position position="215"/>
    </location>
    <ligand>
        <name>Mg(2+)</name>
        <dbReference type="ChEBI" id="CHEBI:18420"/>
        <label>2</label>
    </ligand>
</feature>
<comment type="function">
    <text evidence="9">Converts adenosine-3',5'-bisphosphate (PAP) to AMP.</text>
</comment>
<keyword evidence="5 9" id="KW-0479">Metal-binding</keyword>
<dbReference type="PROSITE" id="PS00629">
    <property type="entry name" value="IMP_1"/>
    <property type="match status" value="1"/>
</dbReference>
<dbReference type="Pfam" id="PF00459">
    <property type="entry name" value="Inositol_P"/>
    <property type="match status" value="1"/>
</dbReference>
<feature type="binding site" evidence="10">
    <location>
        <position position="215"/>
    </location>
    <ligand>
        <name>Mg(2+)</name>
        <dbReference type="ChEBI" id="CHEBI:18420"/>
        <label>1</label>
        <note>catalytic</note>
    </ligand>
</feature>
<dbReference type="InterPro" id="IPR050725">
    <property type="entry name" value="CysQ/Inositol_MonoPase"/>
</dbReference>
<accession>A0A6J4UVE6</accession>
<sequence length="270" mass="28924">MKPNLTALAPELITTAEAAGRAIMKIYEDGDFGVVTKADDSPLTRADLASNGVILERLQRLTPDVPVLSEEAKHLPYEARNHWARFWLVDPLDGTKEFIKRNGEFTVNIALIEGNTPVFGVVHAPALGLTYWAAAGIGAFRGTDTRIEAAPYESGTLKLVASRSHAGAATEALVAELEQDAPVELVSIGSSLKLCLVADGQAHLYPRFGPTMEWDTAAAQCVAEQAGAFVREPGGGALQYNKETLLNPHFIVSRSEALFARASVVGQKTT</sequence>
<evidence type="ECO:0000256" key="6">
    <source>
        <dbReference type="ARBA" id="ARBA00022801"/>
    </source>
</evidence>